<keyword evidence="3" id="KW-1185">Reference proteome</keyword>
<dbReference type="AlphaFoldDB" id="D8Q305"/>
<dbReference type="GeneID" id="9595161"/>
<evidence type="ECO:0000259" key="1">
    <source>
        <dbReference type="Pfam" id="PF12937"/>
    </source>
</evidence>
<accession>D8Q305</accession>
<dbReference type="HOGENOM" id="CLU_044628_0_0_1"/>
<protein>
    <recommendedName>
        <fullName evidence="1">F-box domain-containing protein</fullName>
    </recommendedName>
</protein>
<dbReference type="RefSeq" id="XP_003032516.1">
    <property type="nucleotide sequence ID" value="XM_003032470.1"/>
</dbReference>
<feature type="non-terminal residue" evidence="2">
    <location>
        <position position="482"/>
    </location>
</feature>
<dbReference type="Proteomes" id="UP000007431">
    <property type="component" value="Unassembled WGS sequence"/>
</dbReference>
<dbReference type="SUPFAM" id="SSF81383">
    <property type="entry name" value="F-box domain"/>
    <property type="match status" value="1"/>
</dbReference>
<feature type="domain" description="F-box" evidence="1">
    <location>
        <begin position="100"/>
        <end position="151"/>
    </location>
</feature>
<evidence type="ECO:0000313" key="2">
    <source>
        <dbReference type="EMBL" id="EFI97613.1"/>
    </source>
</evidence>
<dbReference type="InParanoid" id="D8Q305"/>
<dbReference type="EMBL" id="GL377305">
    <property type="protein sequence ID" value="EFI97613.1"/>
    <property type="molecule type" value="Genomic_DNA"/>
</dbReference>
<dbReference type="Pfam" id="PF12937">
    <property type="entry name" value="F-box-like"/>
    <property type="match status" value="1"/>
</dbReference>
<name>D8Q305_SCHCM</name>
<proteinExistence type="predicted"/>
<dbReference type="Gene3D" id="1.20.1280.50">
    <property type="match status" value="1"/>
</dbReference>
<dbReference type="OrthoDB" id="3365698at2759"/>
<reference evidence="2 3" key="1">
    <citation type="journal article" date="2010" name="Nat. Biotechnol.">
        <title>Genome sequence of the model mushroom Schizophyllum commune.</title>
        <authorList>
            <person name="Ohm R.A."/>
            <person name="de Jong J.F."/>
            <person name="Lugones L.G."/>
            <person name="Aerts A."/>
            <person name="Kothe E."/>
            <person name="Stajich J.E."/>
            <person name="de Vries R.P."/>
            <person name="Record E."/>
            <person name="Levasseur A."/>
            <person name="Baker S.E."/>
            <person name="Bartholomew K.A."/>
            <person name="Coutinho P.M."/>
            <person name="Erdmann S."/>
            <person name="Fowler T.J."/>
            <person name="Gathman A.C."/>
            <person name="Lombard V."/>
            <person name="Henrissat B."/>
            <person name="Knabe N."/>
            <person name="Kuees U."/>
            <person name="Lilly W.W."/>
            <person name="Lindquist E."/>
            <person name="Lucas S."/>
            <person name="Magnuson J.K."/>
            <person name="Piumi F."/>
            <person name="Raudaskoski M."/>
            <person name="Salamov A."/>
            <person name="Schmutz J."/>
            <person name="Schwarze F.W.M.R."/>
            <person name="vanKuyk P.A."/>
            <person name="Horton J.S."/>
            <person name="Grigoriev I.V."/>
            <person name="Woesten H.A.B."/>
        </authorList>
    </citation>
    <scope>NUCLEOTIDE SEQUENCE [LARGE SCALE GENOMIC DNA]</scope>
    <source>
        <strain evidence="3">H4-8 / FGSC 9210</strain>
    </source>
</reference>
<sequence length="482" mass="53677">MRTEMLTSLCPGCQRCVSCTGHPFSPSQDTIEAIRKSNASLGDFPDDHYQARAVDAEQQAHALTSEIDRLLSLAQELSAHRQRLLDFATQQRAIAAPVRLLPDELLEKIFRLACAGVVFTYPLSKPMLTAVAISHVCHRWRVIAEHDKQLWAPALIKLHTDDINMLPKKPTVEQLLLFKVALVAYLTRSHPLPFAIDLRGPCTISEDYGSKAFSVLPEVAFIDAVTRRCHRARFCCTSTRYFSSLFQFRMQTIDRSAECVVIPTLEALQTAELVDDPHAGAIVAASDYHLEFLRDYAPHLRYWKQDIVDLGYYLYGTAMQHVPGRTLVRLEASWTALDLAQRALSSCASLKVLIIGLCDATDTRSGPGPETTTLRQLEYLTVVAVPARTVLGRLLRVLIAPRLQHAHFRCATPDEVRRLDRELAPDTTDFPHADLGVFLERSGCALESMALKGVCATPEDAVLVRERLPSMTVLQVEGVTIA</sequence>
<dbReference type="InterPro" id="IPR001810">
    <property type="entry name" value="F-box_dom"/>
</dbReference>
<dbReference type="KEGG" id="scm:SCHCO_02571357"/>
<evidence type="ECO:0000313" key="3">
    <source>
        <dbReference type="Proteomes" id="UP000007431"/>
    </source>
</evidence>
<dbReference type="InterPro" id="IPR036047">
    <property type="entry name" value="F-box-like_dom_sf"/>
</dbReference>
<gene>
    <name evidence="2" type="ORF">SCHCODRAFT_107662</name>
</gene>
<dbReference type="VEuPathDB" id="FungiDB:SCHCODRAFT_02571357"/>
<organism evidence="3">
    <name type="scientific">Schizophyllum commune (strain H4-8 / FGSC 9210)</name>
    <name type="common">Split gill fungus</name>
    <dbReference type="NCBI Taxonomy" id="578458"/>
    <lineage>
        <taxon>Eukaryota</taxon>
        <taxon>Fungi</taxon>
        <taxon>Dikarya</taxon>
        <taxon>Basidiomycota</taxon>
        <taxon>Agaricomycotina</taxon>
        <taxon>Agaricomycetes</taxon>
        <taxon>Agaricomycetidae</taxon>
        <taxon>Agaricales</taxon>
        <taxon>Schizophyllaceae</taxon>
        <taxon>Schizophyllum</taxon>
    </lineage>
</organism>